<sequence length="37" mass="3771">MLAAATGAETGLLTGTLLALEIRNLVVKSPDGAYALR</sequence>
<comment type="caution">
    <text evidence="1">The sequence shown here is derived from an EMBL/GenBank/DDBJ whole genome shotgun (WGS) entry which is preliminary data.</text>
</comment>
<dbReference type="AlphaFoldDB" id="A0A645E348"/>
<reference evidence="1" key="1">
    <citation type="submission" date="2019-08" db="EMBL/GenBank/DDBJ databases">
        <authorList>
            <person name="Kucharzyk K."/>
            <person name="Murdoch R.W."/>
            <person name="Higgins S."/>
            <person name="Loffler F."/>
        </authorList>
    </citation>
    <scope>NUCLEOTIDE SEQUENCE</scope>
</reference>
<accession>A0A645E348</accession>
<organism evidence="1">
    <name type="scientific">bioreactor metagenome</name>
    <dbReference type="NCBI Taxonomy" id="1076179"/>
    <lineage>
        <taxon>unclassified sequences</taxon>
        <taxon>metagenomes</taxon>
        <taxon>ecological metagenomes</taxon>
    </lineage>
</organism>
<evidence type="ECO:0000313" key="1">
    <source>
        <dbReference type="EMBL" id="MPM95233.1"/>
    </source>
</evidence>
<gene>
    <name evidence="1" type="ORF">SDC9_142387</name>
</gene>
<proteinExistence type="predicted"/>
<protein>
    <recommendedName>
        <fullName evidence="2">DprA winged helix domain-containing protein</fullName>
    </recommendedName>
</protein>
<dbReference type="EMBL" id="VSSQ01041753">
    <property type="protein sequence ID" value="MPM95233.1"/>
    <property type="molecule type" value="Genomic_DNA"/>
</dbReference>
<evidence type="ECO:0008006" key="2">
    <source>
        <dbReference type="Google" id="ProtNLM"/>
    </source>
</evidence>
<name>A0A645E348_9ZZZZ</name>